<feature type="compositionally biased region" description="Basic and acidic residues" evidence="3">
    <location>
        <begin position="113"/>
        <end position="125"/>
    </location>
</feature>
<evidence type="ECO:0000256" key="3">
    <source>
        <dbReference type="SAM" id="MobiDB-lite"/>
    </source>
</evidence>
<dbReference type="AlphaFoldDB" id="A0A4Z2GCT1"/>
<keyword evidence="1" id="KW-0694">RNA-binding</keyword>
<feature type="region of interest" description="Disordered" evidence="3">
    <location>
        <begin position="236"/>
        <end position="348"/>
    </location>
</feature>
<dbReference type="CDD" id="cd00590">
    <property type="entry name" value="RRM_SF"/>
    <property type="match status" value="1"/>
</dbReference>
<evidence type="ECO:0000256" key="1">
    <source>
        <dbReference type="PROSITE-ProRule" id="PRU00176"/>
    </source>
</evidence>
<dbReference type="InterPro" id="IPR019734">
    <property type="entry name" value="TPR_rpt"/>
</dbReference>
<dbReference type="PANTHER" id="PTHR47678">
    <property type="entry name" value="TETRATRICOPEPTIDE REPEAT PROTEIN 31"/>
    <property type="match status" value="1"/>
</dbReference>
<organism evidence="5 6">
    <name type="scientific">Liparis tanakae</name>
    <name type="common">Tanaka's snailfish</name>
    <dbReference type="NCBI Taxonomy" id="230148"/>
    <lineage>
        <taxon>Eukaryota</taxon>
        <taxon>Metazoa</taxon>
        <taxon>Chordata</taxon>
        <taxon>Craniata</taxon>
        <taxon>Vertebrata</taxon>
        <taxon>Euteleostomi</taxon>
        <taxon>Actinopterygii</taxon>
        <taxon>Neopterygii</taxon>
        <taxon>Teleostei</taxon>
        <taxon>Neoteleostei</taxon>
        <taxon>Acanthomorphata</taxon>
        <taxon>Eupercaria</taxon>
        <taxon>Perciformes</taxon>
        <taxon>Cottioidei</taxon>
        <taxon>Cottales</taxon>
        <taxon>Liparidae</taxon>
        <taxon>Liparis</taxon>
    </lineage>
</organism>
<feature type="repeat" description="TPR" evidence="2">
    <location>
        <begin position="353"/>
        <end position="386"/>
    </location>
</feature>
<feature type="compositionally biased region" description="Basic residues" evidence="3">
    <location>
        <begin position="126"/>
        <end position="137"/>
    </location>
</feature>
<evidence type="ECO:0000256" key="2">
    <source>
        <dbReference type="PROSITE-ProRule" id="PRU00339"/>
    </source>
</evidence>
<dbReference type="InterPro" id="IPR012677">
    <property type="entry name" value="Nucleotide-bd_a/b_plait_sf"/>
</dbReference>
<dbReference type="Gene3D" id="1.25.40.10">
    <property type="entry name" value="Tetratricopeptide repeat domain"/>
    <property type="match status" value="1"/>
</dbReference>
<dbReference type="EMBL" id="SRLO01000600">
    <property type="protein sequence ID" value="TNN50935.1"/>
    <property type="molecule type" value="Genomic_DNA"/>
</dbReference>
<dbReference type="SUPFAM" id="SSF48452">
    <property type="entry name" value="TPR-like"/>
    <property type="match status" value="1"/>
</dbReference>
<feature type="compositionally biased region" description="Basic and acidic residues" evidence="3">
    <location>
        <begin position="257"/>
        <end position="341"/>
    </location>
</feature>
<sequence>MPKKKDSVKGAAPVARIRENSRLMRTHESMVDFINGRDSGGSILDVFTSGLLGLDFFRTFGGELEDDIIYSDDDYNDQDDHFYANNAAYKPLEPHPRIKQLTNEEADKHAKELIEEEERRKEKTEKNKRKKLRKKEKKRLDKGNAVKDILPEEENEELDSSEIQEENPVIESIAEANYSREPGRTRRGTEAAGCDEDNANIKEETPGEIITTKDGEQKDLDLNNSYGSTKLVAEVACNETPAREKKKKKTKLLEASPPKEEKPKVVEEKPKAVEEKPKAVEEKPKAVEEKPKAVEEKPKAVEEKPKAVEEKPKAVEEKPKVVEEPEVQKKEEKHEPNKEEIVDPTSEELANRSRELAGIGNRLAASGQYEMAVKCFTDAIKYNPQEFKLFGNRSLCYERMQQYENALGDADLALSMQPNWIKGLFRKGKALCGLKMYYEASLIYKEVLTLESSSAEAVQELKRAQTLHLMSLDALKTHATLEQAVEALFGDERDPGPGDAGAGYDFTDQPVAQEENDYAGSWTVLQTSRPRMQQVKEADAFAQSRSKSQSPTNFVKQDVFSVWVGSLAPAVTYSTLHELFSRVGTVDSIKMLLEHQCAFVNYTRKEDCERAIQCINGLVVKGAPLLYKKECFFWRTTGCTRQDCTFRHLPEHKNLDRDKFTSRAGGIDL</sequence>
<dbReference type="Pfam" id="PF00076">
    <property type="entry name" value="RRM_1"/>
    <property type="match status" value="1"/>
</dbReference>
<accession>A0A4Z2GCT1</accession>
<dbReference type="OrthoDB" id="2017782at2759"/>
<dbReference type="InterPro" id="IPR035979">
    <property type="entry name" value="RBD_domain_sf"/>
</dbReference>
<dbReference type="SMART" id="SM00360">
    <property type="entry name" value="RRM"/>
    <property type="match status" value="1"/>
</dbReference>
<evidence type="ECO:0000313" key="6">
    <source>
        <dbReference type="Proteomes" id="UP000314294"/>
    </source>
</evidence>
<dbReference type="SMART" id="SM00028">
    <property type="entry name" value="TPR"/>
    <property type="match status" value="3"/>
</dbReference>
<dbReference type="PANTHER" id="PTHR47678:SF1">
    <property type="entry name" value="TETRATRICOPEPTIDE REPEAT PROTEIN 31"/>
    <property type="match status" value="1"/>
</dbReference>
<dbReference type="InterPro" id="IPR011990">
    <property type="entry name" value="TPR-like_helical_dom_sf"/>
</dbReference>
<dbReference type="SUPFAM" id="SSF54928">
    <property type="entry name" value="RNA-binding domain, RBD"/>
    <property type="match status" value="1"/>
</dbReference>
<dbReference type="PROSITE" id="PS50005">
    <property type="entry name" value="TPR"/>
    <property type="match status" value="1"/>
</dbReference>
<dbReference type="PROSITE" id="PS50102">
    <property type="entry name" value="RRM"/>
    <property type="match status" value="1"/>
</dbReference>
<keyword evidence="6" id="KW-1185">Reference proteome</keyword>
<keyword evidence="2" id="KW-0802">TPR repeat</keyword>
<evidence type="ECO:0000313" key="5">
    <source>
        <dbReference type="EMBL" id="TNN50935.1"/>
    </source>
</evidence>
<proteinExistence type="predicted"/>
<reference evidence="5 6" key="1">
    <citation type="submission" date="2019-03" db="EMBL/GenBank/DDBJ databases">
        <title>First draft genome of Liparis tanakae, snailfish: a comprehensive survey of snailfish specific genes.</title>
        <authorList>
            <person name="Kim W."/>
            <person name="Song I."/>
            <person name="Jeong J.-H."/>
            <person name="Kim D."/>
            <person name="Kim S."/>
            <person name="Ryu S."/>
            <person name="Song J.Y."/>
            <person name="Lee S.K."/>
        </authorList>
    </citation>
    <scope>NUCLEOTIDE SEQUENCE [LARGE SCALE GENOMIC DNA]</scope>
    <source>
        <tissue evidence="5">Muscle</tissue>
    </source>
</reference>
<feature type="compositionally biased region" description="Acidic residues" evidence="3">
    <location>
        <begin position="151"/>
        <end position="165"/>
    </location>
</feature>
<feature type="region of interest" description="Disordered" evidence="3">
    <location>
        <begin position="113"/>
        <end position="222"/>
    </location>
</feature>
<evidence type="ECO:0000259" key="4">
    <source>
        <dbReference type="PROSITE" id="PS50102"/>
    </source>
</evidence>
<dbReference type="Pfam" id="PF13181">
    <property type="entry name" value="TPR_8"/>
    <property type="match status" value="1"/>
</dbReference>
<dbReference type="InterPro" id="IPR000504">
    <property type="entry name" value="RRM_dom"/>
</dbReference>
<dbReference type="Gene3D" id="3.30.70.330">
    <property type="match status" value="1"/>
</dbReference>
<name>A0A4Z2GCT1_9TELE</name>
<protein>
    <submittedName>
        <fullName evidence="5">Tetratricopeptide repeat protein 31</fullName>
    </submittedName>
</protein>
<feature type="domain" description="RRM" evidence="4">
    <location>
        <begin position="560"/>
        <end position="625"/>
    </location>
</feature>
<feature type="compositionally biased region" description="Basic and acidic residues" evidence="3">
    <location>
        <begin position="199"/>
        <end position="221"/>
    </location>
</feature>
<dbReference type="Proteomes" id="UP000314294">
    <property type="component" value="Unassembled WGS sequence"/>
</dbReference>
<gene>
    <name evidence="5" type="primary">TTC31_0</name>
    <name evidence="5" type="ORF">EYF80_038868</name>
</gene>
<comment type="caution">
    <text evidence="5">The sequence shown here is derived from an EMBL/GenBank/DDBJ whole genome shotgun (WGS) entry which is preliminary data.</text>
</comment>
<dbReference type="GO" id="GO:0003723">
    <property type="term" value="F:RNA binding"/>
    <property type="evidence" value="ECO:0007669"/>
    <property type="project" value="UniProtKB-UniRule"/>
</dbReference>